<dbReference type="InterPro" id="IPR027275">
    <property type="entry name" value="PRC-brl_dom"/>
</dbReference>
<dbReference type="Gene3D" id="2.30.30.240">
    <property type="entry name" value="PRC-barrel domain"/>
    <property type="match status" value="1"/>
</dbReference>
<feature type="domain" description="PRC-barrel" evidence="1">
    <location>
        <begin position="64"/>
        <end position="132"/>
    </location>
</feature>
<comment type="caution">
    <text evidence="2">The sequence shown here is derived from an EMBL/GenBank/DDBJ whole genome shotgun (WGS) entry which is preliminary data.</text>
</comment>
<name>A0ABX0U018_9SPHN</name>
<dbReference type="PROSITE" id="PS51257">
    <property type="entry name" value="PROKAR_LIPOPROTEIN"/>
    <property type="match status" value="1"/>
</dbReference>
<keyword evidence="3" id="KW-1185">Reference proteome</keyword>
<dbReference type="InterPro" id="IPR011033">
    <property type="entry name" value="PRC_barrel-like_sf"/>
</dbReference>
<evidence type="ECO:0000313" key="3">
    <source>
        <dbReference type="Proteomes" id="UP000788153"/>
    </source>
</evidence>
<dbReference type="Pfam" id="PF05239">
    <property type="entry name" value="PRC"/>
    <property type="match status" value="1"/>
</dbReference>
<organism evidence="2 3">
    <name type="scientific">Sphingomonas japonica</name>
    <dbReference type="NCBI Taxonomy" id="511662"/>
    <lineage>
        <taxon>Bacteria</taxon>
        <taxon>Pseudomonadati</taxon>
        <taxon>Pseudomonadota</taxon>
        <taxon>Alphaproteobacteria</taxon>
        <taxon>Sphingomonadales</taxon>
        <taxon>Sphingomonadaceae</taxon>
        <taxon>Sphingomonas</taxon>
    </lineage>
</organism>
<evidence type="ECO:0000313" key="2">
    <source>
        <dbReference type="EMBL" id="NIJ22969.1"/>
    </source>
</evidence>
<reference evidence="2 3" key="1">
    <citation type="submission" date="2020-03" db="EMBL/GenBank/DDBJ databases">
        <title>Genomic Encyclopedia of Type Strains, Phase IV (KMG-IV): sequencing the most valuable type-strain genomes for metagenomic binning, comparative biology and taxonomic classification.</title>
        <authorList>
            <person name="Goeker M."/>
        </authorList>
    </citation>
    <scope>NUCLEOTIDE SEQUENCE [LARGE SCALE GENOMIC DNA]</scope>
    <source>
        <strain evidence="2 3">DSM 22753</strain>
    </source>
</reference>
<dbReference type="RefSeq" id="WP_140048158.1">
    <property type="nucleotide sequence ID" value="NZ_BAAAEV010000001.1"/>
</dbReference>
<evidence type="ECO:0000259" key="1">
    <source>
        <dbReference type="Pfam" id="PF05239"/>
    </source>
</evidence>
<dbReference type="EMBL" id="JAASQP010000001">
    <property type="protein sequence ID" value="NIJ22969.1"/>
    <property type="molecule type" value="Genomic_DNA"/>
</dbReference>
<dbReference type="SUPFAM" id="SSF50346">
    <property type="entry name" value="PRC-barrel domain"/>
    <property type="match status" value="1"/>
</dbReference>
<gene>
    <name evidence="2" type="ORF">FHT01_000511</name>
</gene>
<sequence>MVREMFWVSGMAIFAAACSDGPPAPDGTEIVRNGVVMAEDAATASDVADATATGPGTAFGLTADQIDDAELVDGSDAELGEIEHLLIGADGAVVGLIAEIGETDRDVQVPLTGLRAVKRGGDWDLVTTMTAEQLLALPNEDAPLAAGVTVRR</sequence>
<dbReference type="Proteomes" id="UP000788153">
    <property type="component" value="Unassembled WGS sequence"/>
</dbReference>
<protein>
    <recommendedName>
        <fullName evidence="1">PRC-barrel domain-containing protein</fullName>
    </recommendedName>
</protein>
<proteinExistence type="predicted"/>
<accession>A0ABX0U018</accession>